<comment type="subcellular location">
    <subcellularLocation>
        <location evidence="1">Nucleus</location>
    </subcellularLocation>
</comment>
<keyword evidence="9" id="KW-1185">Reference proteome</keyword>
<dbReference type="GO" id="GO:0005634">
    <property type="term" value="C:nucleus"/>
    <property type="evidence" value="ECO:0007669"/>
    <property type="project" value="UniProtKB-SubCell"/>
</dbReference>
<dbReference type="SMART" id="SM00401">
    <property type="entry name" value="ZnF_GATA"/>
    <property type="match status" value="2"/>
</dbReference>
<keyword evidence="4" id="KW-0862">Zinc</keyword>
<gene>
    <name evidence="8" type="ORF">FISHEDRAFT_28666</name>
</gene>
<dbReference type="InterPro" id="IPR000679">
    <property type="entry name" value="Znf_GATA"/>
</dbReference>
<dbReference type="GO" id="GO:0000981">
    <property type="term" value="F:DNA-binding transcription factor activity, RNA polymerase II-specific"/>
    <property type="evidence" value="ECO:0007669"/>
    <property type="project" value="TreeGrafter"/>
</dbReference>
<organism evidence="8 9">
    <name type="scientific">Fistulina hepatica ATCC 64428</name>
    <dbReference type="NCBI Taxonomy" id="1128425"/>
    <lineage>
        <taxon>Eukaryota</taxon>
        <taxon>Fungi</taxon>
        <taxon>Dikarya</taxon>
        <taxon>Basidiomycota</taxon>
        <taxon>Agaricomycotina</taxon>
        <taxon>Agaricomycetes</taxon>
        <taxon>Agaricomycetidae</taxon>
        <taxon>Agaricales</taxon>
        <taxon>Fistulinaceae</taxon>
        <taxon>Fistulina</taxon>
    </lineage>
</organism>
<dbReference type="Proteomes" id="UP000054144">
    <property type="component" value="Unassembled WGS sequence"/>
</dbReference>
<keyword evidence="2" id="KW-0479">Metal-binding</keyword>
<dbReference type="GO" id="GO:0000978">
    <property type="term" value="F:RNA polymerase II cis-regulatory region sequence-specific DNA binding"/>
    <property type="evidence" value="ECO:0007669"/>
    <property type="project" value="TreeGrafter"/>
</dbReference>
<evidence type="ECO:0000256" key="2">
    <source>
        <dbReference type="ARBA" id="ARBA00022723"/>
    </source>
</evidence>
<feature type="domain" description="GATA-type" evidence="7">
    <location>
        <begin position="1"/>
        <end position="40"/>
    </location>
</feature>
<dbReference type="PRINTS" id="PR00619">
    <property type="entry name" value="GATAZNFINGER"/>
</dbReference>
<dbReference type="PROSITE" id="PS50114">
    <property type="entry name" value="GATA_ZN_FINGER_2"/>
    <property type="match status" value="2"/>
</dbReference>
<dbReference type="SUPFAM" id="SSF57716">
    <property type="entry name" value="Glucocorticoid receptor-like (DNA-binding domain)"/>
    <property type="match status" value="2"/>
</dbReference>
<feature type="domain" description="GATA-type" evidence="7">
    <location>
        <begin position="56"/>
        <end position="109"/>
    </location>
</feature>
<evidence type="ECO:0000256" key="5">
    <source>
        <dbReference type="ARBA" id="ARBA00023242"/>
    </source>
</evidence>
<evidence type="ECO:0000256" key="3">
    <source>
        <dbReference type="ARBA" id="ARBA00022771"/>
    </source>
</evidence>
<keyword evidence="3 6" id="KW-0863">Zinc-finger</keyword>
<evidence type="ECO:0000256" key="6">
    <source>
        <dbReference type="PROSITE-ProRule" id="PRU00094"/>
    </source>
</evidence>
<dbReference type="PANTHER" id="PTHR10071:SF281">
    <property type="entry name" value="BOX A-BINDING FACTOR-RELATED"/>
    <property type="match status" value="1"/>
</dbReference>
<dbReference type="PANTHER" id="PTHR10071">
    <property type="entry name" value="TRANSCRIPTION FACTOR GATA FAMILY MEMBER"/>
    <property type="match status" value="1"/>
</dbReference>
<dbReference type="GO" id="GO:0000122">
    <property type="term" value="P:negative regulation of transcription by RNA polymerase II"/>
    <property type="evidence" value="ECO:0007669"/>
    <property type="project" value="TreeGrafter"/>
</dbReference>
<evidence type="ECO:0000256" key="4">
    <source>
        <dbReference type="ARBA" id="ARBA00022833"/>
    </source>
</evidence>
<evidence type="ECO:0000259" key="7">
    <source>
        <dbReference type="PROSITE" id="PS50114"/>
    </source>
</evidence>
<dbReference type="GO" id="GO:0008270">
    <property type="term" value="F:zinc ion binding"/>
    <property type="evidence" value="ECO:0007669"/>
    <property type="project" value="UniProtKB-KW"/>
</dbReference>
<accession>A0A0D7A8Z5</accession>
<evidence type="ECO:0000313" key="8">
    <source>
        <dbReference type="EMBL" id="KIY46386.1"/>
    </source>
</evidence>
<dbReference type="InterPro" id="IPR039355">
    <property type="entry name" value="Transcription_factor_GATA"/>
</dbReference>
<protein>
    <submittedName>
        <fullName evidence="8">GATA transcription factor</fullName>
    </submittedName>
</protein>
<dbReference type="OrthoDB" id="515401at2759"/>
<dbReference type="CDD" id="cd00202">
    <property type="entry name" value="ZnF_GATA"/>
    <property type="match status" value="2"/>
</dbReference>
<evidence type="ECO:0000313" key="9">
    <source>
        <dbReference type="Proteomes" id="UP000054144"/>
    </source>
</evidence>
<proteinExistence type="predicted"/>
<reference evidence="8 9" key="1">
    <citation type="journal article" date="2015" name="Fungal Genet. Biol.">
        <title>Evolution of novel wood decay mechanisms in Agaricales revealed by the genome sequences of Fistulina hepatica and Cylindrobasidium torrendii.</title>
        <authorList>
            <person name="Floudas D."/>
            <person name="Held B.W."/>
            <person name="Riley R."/>
            <person name="Nagy L.G."/>
            <person name="Koehler G."/>
            <person name="Ransdell A.S."/>
            <person name="Younus H."/>
            <person name="Chow J."/>
            <person name="Chiniquy J."/>
            <person name="Lipzen A."/>
            <person name="Tritt A."/>
            <person name="Sun H."/>
            <person name="Haridas S."/>
            <person name="LaButti K."/>
            <person name="Ohm R.A."/>
            <person name="Kues U."/>
            <person name="Blanchette R.A."/>
            <person name="Grigoriev I.V."/>
            <person name="Minto R.E."/>
            <person name="Hibbett D.S."/>
        </authorList>
    </citation>
    <scope>NUCLEOTIDE SEQUENCE [LARGE SCALE GENOMIC DNA]</scope>
    <source>
        <strain evidence="8 9">ATCC 64428</strain>
    </source>
</reference>
<dbReference type="Gene3D" id="3.30.50.10">
    <property type="entry name" value="Erythroid Transcription Factor GATA-1, subunit A"/>
    <property type="match status" value="2"/>
</dbReference>
<sequence length="112" mass="13003">KRCSHCNTTSTPYWRREPTTLLPLCNACGLYMQQRHKPRPQELIDADFQTDEPAGEEEGPQCSHCQTRRTCVWRRSKAGTRLCNACGVYARLRGKDRPLHLKGNKIRPRTRH</sequence>
<dbReference type="AlphaFoldDB" id="A0A0D7A8Z5"/>
<feature type="non-terminal residue" evidence="8">
    <location>
        <position position="112"/>
    </location>
</feature>
<keyword evidence="5" id="KW-0539">Nucleus</keyword>
<name>A0A0D7A8Z5_9AGAR</name>
<dbReference type="Pfam" id="PF00320">
    <property type="entry name" value="GATA"/>
    <property type="match status" value="2"/>
</dbReference>
<dbReference type="InterPro" id="IPR013088">
    <property type="entry name" value="Znf_NHR/GATA"/>
</dbReference>
<dbReference type="GO" id="GO:0045944">
    <property type="term" value="P:positive regulation of transcription by RNA polymerase II"/>
    <property type="evidence" value="ECO:0007669"/>
    <property type="project" value="TreeGrafter"/>
</dbReference>
<dbReference type="PROSITE" id="PS00344">
    <property type="entry name" value="GATA_ZN_FINGER_1"/>
    <property type="match status" value="1"/>
</dbReference>
<evidence type="ECO:0000256" key="1">
    <source>
        <dbReference type="ARBA" id="ARBA00004123"/>
    </source>
</evidence>
<dbReference type="EMBL" id="KN882034">
    <property type="protein sequence ID" value="KIY46386.1"/>
    <property type="molecule type" value="Genomic_DNA"/>
</dbReference>
<feature type="non-terminal residue" evidence="8">
    <location>
        <position position="1"/>
    </location>
</feature>